<evidence type="ECO:0000313" key="7">
    <source>
        <dbReference type="EMBL" id="KAJ3605045.1"/>
    </source>
</evidence>
<dbReference type="SUPFAM" id="SSF57424">
    <property type="entry name" value="LDL receptor-like module"/>
    <property type="match status" value="1"/>
</dbReference>
<dbReference type="InterPro" id="IPR002172">
    <property type="entry name" value="LDrepeatLR_classA_rpt"/>
</dbReference>
<feature type="domain" description="MAM" evidence="6">
    <location>
        <begin position="744"/>
        <end position="824"/>
    </location>
</feature>
<evidence type="ECO:0000256" key="3">
    <source>
        <dbReference type="SAM" id="MobiDB-lite"/>
    </source>
</evidence>
<dbReference type="InterPro" id="IPR023415">
    <property type="entry name" value="LDLR_class-A_CS"/>
</dbReference>
<evidence type="ECO:0000256" key="1">
    <source>
        <dbReference type="ARBA" id="ARBA00023157"/>
    </source>
</evidence>
<feature type="non-terminal residue" evidence="7">
    <location>
        <position position="1"/>
    </location>
</feature>
<keyword evidence="8" id="KW-1185">Reference proteome</keyword>
<dbReference type="OrthoDB" id="8847287at2759"/>
<feature type="domain" description="MAM" evidence="6">
    <location>
        <begin position="58"/>
        <end position="94"/>
    </location>
</feature>
<feature type="disulfide bond" evidence="2">
    <location>
        <begin position="205"/>
        <end position="217"/>
    </location>
</feature>
<protein>
    <recommendedName>
        <fullName evidence="6">MAM domain-containing protein</fullName>
    </recommendedName>
</protein>
<evidence type="ECO:0000313" key="8">
    <source>
        <dbReference type="Proteomes" id="UP001148018"/>
    </source>
</evidence>
<dbReference type="Gene3D" id="4.10.400.10">
    <property type="entry name" value="Low-density Lipoprotein Receptor"/>
    <property type="match status" value="1"/>
</dbReference>
<feature type="domain" description="MAM" evidence="6">
    <location>
        <begin position="611"/>
        <end position="742"/>
    </location>
</feature>
<dbReference type="PRINTS" id="PR00261">
    <property type="entry name" value="LDLRECEPTOR"/>
</dbReference>
<proteinExistence type="predicted"/>
<feature type="domain" description="MAM" evidence="6">
    <location>
        <begin position="430"/>
        <end position="601"/>
    </location>
</feature>
<dbReference type="GO" id="GO:0016020">
    <property type="term" value="C:membrane"/>
    <property type="evidence" value="ECO:0007669"/>
    <property type="project" value="InterPro"/>
</dbReference>
<evidence type="ECO:0000256" key="2">
    <source>
        <dbReference type="PROSITE-ProRule" id="PRU00124"/>
    </source>
</evidence>
<dbReference type="CDD" id="cd06263">
    <property type="entry name" value="MAM"/>
    <property type="match status" value="3"/>
</dbReference>
<dbReference type="CDD" id="cd00112">
    <property type="entry name" value="LDLa"/>
    <property type="match status" value="1"/>
</dbReference>
<dbReference type="Pfam" id="PF00057">
    <property type="entry name" value="Ldl_recept_a"/>
    <property type="match status" value="1"/>
</dbReference>
<feature type="transmembrane region" description="Helical" evidence="4">
    <location>
        <begin position="1022"/>
        <end position="1047"/>
    </location>
</feature>
<dbReference type="Pfam" id="PF00629">
    <property type="entry name" value="MAM"/>
    <property type="match status" value="5"/>
</dbReference>
<dbReference type="PROSITE" id="PS50068">
    <property type="entry name" value="LDLRA_2"/>
    <property type="match status" value="1"/>
</dbReference>
<dbReference type="Proteomes" id="UP001148018">
    <property type="component" value="Unassembled WGS sequence"/>
</dbReference>
<dbReference type="PANTHER" id="PTHR23282">
    <property type="entry name" value="APICAL ENDOSOMAL GLYCOPROTEIN PRECURSOR"/>
    <property type="match status" value="1"/>
</dbReference>
<dbReference type="SMART" id="SM00192">
    <property type="entry name" value="LDLa"/>
    <property type="match status" value="2"/>
</dbReference>
<keyword evidence="4" id="KW-0472">Membrane</keyword>
<feature type="signal peptide" evidence="5">
    <location>
        <begin position="1"/>
        <end position="27"/>
    </location>
</feature>
<reference evidence="7" key="1">
    <citation type="submission" date="2022-07" db="EMBL/GenBank/DDBJ databases">
        <title>Chromosome-level genome of Muraenolepis orangiensis.</title>
        <authorList>
            <person name="Kim J."/>
        </authorList>
    </citation>
    <scope>NUCLEOTIDE SEQUENCE</scope>
    <source>
        <strain evidence="7">KU_S4_2022</strain>
        <tissue evidence="7">Muscle</tissue>
    </source>
</reference>
<dbReference type="PANTHER" id="PTHR23282:SF145">
    <property type="entry name" value="APICAL ENDOSOMAL GLYCOPROTEIN ISOFORM X1"/>
    <property type="match status" value="1"/>
</dbReference>
<keyword evidence="5" id="KW-0732">Signal</keyword>
<evidence type="ECO:0000256" key="4">
    <source>
        <dbReference type="SAM" id="Phobius"/>
    </source>
</evidence>
<dbReference type="Gene3D" id="2.60.120.200">
    <property type="match status" value="6"/>
</dbReference>
<dbReference type="InterPro" id="IPR036055">
    <property type="entry name" value="LDL_receptor-like_sf"/>
</dbReference>
<dbReference type="InterPro" id="IPR051560">
    <property type="entry name" value="MAM_domain-containing"/>
</dbReference>
<keyword evidence="4" id="KW-0812">Transmembrane</keyword>
<accession>A0A9Q0EGN2</accession>
<keyword evidence="4" id="KW-1133">Transmembrane helix</keyword>
<sequence>MERTSGPRMILVILLVVFLQWAVGVQAQCQAPGVECDFTCDCPDCRDENNCGYSGSSFACDFEEAARCGWTSQDPDPDYQWEARQSGGPPSGGPPGGPQRTLLRLHHRHRLRLVYGCEGGLTDLGRTPLWASVSHESDRDLLVWRPGSSSVNGWREANIFLGRIPGPFRVHLHSQRAVGRRDDVAVDQLEFLDCALPGPSPAEGCAEGMLPCVRGGCVERRQVCDGTDDCGDGTDERSCVGYQACDFEDGMCEWDLRSLSPLKWTRTTQNDISTTDPLQGPGRDHSTNSASGHFLYVTVPEGGLKADWAAFQSPLLKPTNRTHPCKLVMYSHQFGPRAGGLSVLVAGKQISPVWERGGSLGDLWVKAEVEVVTNTAFYILVVAAIRDAEYGGVGLDSLRLSPGCLRAPGNMSAEAFPSPPEKPCTPDTSKMCDFVADCSGAKDEAKCGDFTFSQGSSGWTDRSVGSQGWRLHQGANSTTRDDYLYVSEAPGQQLTEAQSRTPPLGPSGPACSLSFSYALTGSPLHIGELSIWLIDSLLGLSPPLWQFSGRTGSEETAWRSALVAVGHRRHRFQLALGARAATLHQNAKIRVKDVRYLDCHANYLPFSPTALSCNFEEGLCGWYQDHGRSLVVDFWDPSLRGSSGRLLSFPQAPFSGDRCLTFFYKLYGSQTGVLNVKVTDSMGFELLLWTRSGAHGNFWHQGHCTVPHQLTRFQLVFEVVRSGFDGRVALDDVALLERPCTVPRLCSFEGQRCGYTGSGDVRWGHWNGHQAGAAGGPKTDHTMETELGYYMMVHSGVDDLPLDGQSSLSSPVQPGSGRTHCVHFCSNMVDWQLEFEVVGVGGKDTHVAIDDVSLLTHPCESEGSRCTLEQGLCGWSNTNHQDRDKLDWDITSTETDTHYTLLPSHDHTLGTERGHFLFFPTSSRTLANQNAWLVSVHLPPTKGTCLRFWAHKPSSADSVLNVWRLTGSSELHQLLKVEEVGAIWVRFHVVLEGVRGSAGLLALDDIQYTVGTDSGGQAGSNAAGITASVIVVLLLLGTLAALLVFYLRNRQKDDHLLPGQALGQSEASSGASGFSNEVYSLEDEDRVTVPPIPIHPMAAGFNNMLPP</sequence>
<gene>
    <name evidence="7" type="ORF">NHX12_027096</name>
</gene>
<dbReference type="PROSITE" id="PS01209">
    <property type="entry name" value="LDLRA_1"/>
    <property type="match status" value="1"/>
</dbReference>
<dbReference type="InterPro" id="IPR000998">
    <property type="entry name" value="MAM_dom"/>
</dbReference>
<feature type="disulfide bond" evidence="2">
    <location>
        <begin position="212"/>
        <end position="230"/>
    </location>
</feature>
<feature type="disulfide bond" evidence="2">
    <location>
        <begin position="224"/>
        <end position="239"/>
    </location>
</feature>
<dbReference type="EMBL" id="JANIIK010000043">
    <property type="protein sequence ID" value="KAJ3605045.1"/>
    <property type="molecule type" value="Genomic_DNA"/>
</dbReference>
<name>A0A9Q0EGN2_9TELE</name>
<evidence type="ECO:0000259" key="6">
    <source>
        <dbReference type="PROSITE" id="PS50060"/>
    </source>
</evidence>
<feature type="chain" id="PRO_5040120058" description="MAM domain-containing protein" evidence="5">
    <location>
        <begin position="28"/>
        <end position="1107"/>
    </location>
</feature>
<comment type="caution">
    <text evidence="7">The sequence shown here is derived from an EMBL/GenBank/DDBJ whole genome shotgun (WGS) entry which is preliminary data.</text>
</comment>
<dbReference type="InterPro" id="IPR013320">
    <property type="entry name" value="ConA-like_dom_sf"/>
</dbReference>
<evidence type="ECO:0000256" key="5">
    <source>
        <dbReference type="SAM" id="SignalP"/>
    </source>
</evidence>
<dbReference type="AlphaFoldDB" id="A0A9Q0EGN2"/>
<feature type="domain" description="MAM" evidence="6">
    <location>
        <begin position="243"/>
        <end position="406"/>
    </location>
</feature>
<organism evidence="7 8">
    <name type="scientific">Muraenolepis orangiensis</name>
    <name type="common">Patagonian moray cod</name>
    <dbReference type="NCBI Taxonomy" id="630683"/>
    <lineage>
        <taxon>Eukaryota</taxon>
        <taxon>Metazoa</taxon>
        <taxon>Chordata</taxon>
        <taxon>Craniata</taxon>
        <taxon>Vertebrata</taxon>
        <taxon>Euteleostomi</taxon>
        <taxon>Actinopterygii</taxon>
        <taxon>Neopterygii</taxon>
        <taxon>Teleostei</taxon>
        <taxon>Neoteleostei</taxon>
        <taxon>Acanthomorphata</taxon>
        <taxon>Zeiogadaria</taxon>
        <taxon>Gadariae</taxon>
        <taxon>Gadiformes</taxon>
        <taxon>Muraenolepidoidei</taxon>
        <taxon>Muraenolepididae</taxon>
        <taxon>Muraenolepis</taxon>
    </lineage>
</organism>
<dbReference type="SMART" id="SM00137">
    <property type="entry name" value="MAM"/>
    <property type="match status" value="3"/>
</dbReference>
<feature type="region of interest" description="Disordered" evidence="3">
    <location>
        <begin position="78"/>
        <end position="100"/>
    </location>
</feature>
<dbReference type="PROSITE" id="PS50060">
    <property type="entry name" value="MAM_2"/>
    <property type="match status" value="6"/>
</dbReference>
<dbReference type="SUPFAM" id="SSF49899">
    <property type="entry name" value="Concanavalin A-like lectins/glucanases"/>
    <property type="match status" value="6"/>
</dbReference>
<keyword evidence="1 2" id="KW-1015">Disulfide bond</keyword>
<feature type="domain" description="MAM" evidence="6">
    <location>
        <begin position="864"/>
        <end position="1032"/>
    </location>
</feature>